<dbReference type="EMBL" id="OX459123">
    <property type="protein sequence ID" value="CAI9109957.1"/>
    <property type="molecule type" value="Genomic_DNA"/>
</dbReference>
<dbReference type="Proteomes" id="UP001161247">
    <property type="component" value="Chromosome 6"/>
</dbReference>
<dbReference type="PANTHER" id="PTHR15140:SF33">
    <property type="entry name" value="LATE BLIGHT RESISTANCE PROTEIN HOMOLOG R1A-3 ISOFORM X1"/>
    <property type="match status" value="1"/>
</dbReference>
<reference evidence="1" key="1">
    <citation type="submission" date="2023-03" db="EMBL/GenBank/DDBJ databases">
        <authorList>
            <person name="Julca I."/>
        </authorList>
    </citation>
    <scope>NUCLEOTIDE SEQUENCE</scope>
</reference>
<organism evidence="1 2">
    <name type="scientific">Oldenlandia corymbosa var. corymbosa</name>
    <dbReference type="NCBI Taxonomy" id="529605"/>
    <lineage>
        <taxon>Eukaryota</taxon>
        <taxon>Viridiplantae</taxon>
        <taxon>Streptophyta</taxon>
        <taxon>Embryophyta</taxon>
        <taxon>Tracheophyta</taxon>
        <taxon>Spermatophyta</taxon>
        <taxon>Magnoliopsida</taxon>
        <taxon>eudicotyledons</taxon>
        <taxon>Gunneridae</taxon>
        <taxon>Pentapetalae</taxon>
        <taxon>asterids</taxon>
        <taxon>lamiids</taxon>
        <taxon>Gentianales</taxon>
        <taxon>Rubiaceae</taxon>
        <taxon>Rubioideae</taxon>
        <taxon>Spermacoceae</taxon>
        <taxon>Hedyotis-Oldenlandia complex</taxon>
        <taxon>Oldenlandia</taxon>
    </lineage>
</organism>
<dbReference type="PANTHER" id="PTHR15140">
    <property type="entry name" value="TUBULIN-SPECIFIC CHAPERONE E"/>
    <property type="match status" value="1"/>
</dbReference>
<protein>
    <submittedName>
        <fullName evidence="1">OLC1v1009901C1</fullName>
    </submittedName>
</protein>
<keyword evidence="2" id="KW-1185">Reference proteome</keyword>
<dbReference type="SUPFAM" id="SSF52047">
    <property type="entry name" value="RNI-like"/>
    <property type="match status" value="1"/>
</dbReference>
<gene>
    <name evidence="1" type="ORF">OLC1_LOCUS17723</name>
</gene>
<dbReference type="AlphaFoldDB" id="A0AAV1DSE0"/>
<dbReference type="Gene3D" id="3.80.10.10">
    <property type="entry name" value="Ribonuclease Inhibitor"/>
    <property type="match status" value="1"/>
</dbReference>
<sequence>MKSIGCVFLWIESILLHRGRLVHLSDLYYSLPPLTINPRRPYDVSFIPVNYKRLRVLDLESINMGAAFASGIELLDDLRYLAVCGDMEAIPPSLANLENLETLLVKSFNDKGSSKDEIQSLISLSFPCFTCGKVADDTIKRFPNLRKLKCIVVKPRDSMVLSLFPAFESLCMLESLNISYYGNVLKAGEWNFPSSVKKLTLSHFHLPWNDISVIGRLQNLEVLKLKAEAFEGASWTMEEGEFLNLKYLKLDTLDIIHWDS</sequence>
<proteinExistence type="predicted"/>
<evidence type="ECO:0000313" key="1">
    <source>
        <dbReference type="EMBL" id="CAI9109957.1"/>
    </source>
</evidence>
<accession>A0AAV1DSE0</accession>
<dbReference type="InterPro" id="IPR032675">
    <property type="entry name" value="LRR_dom_sf"/>
</dbReference>
<name>A0AAV1DSE0_OLDCO</name>
<evidence type="ECO:0000313" key="2">
    <source>
        <dbReference type="Proteomes" id="UP001161247"/>
    </source>
</evidence>